<keyword evidence="2" id="KW-0238">DNA-binding</keyword>
<evidence type="ECO:0000256" key="4">
    <source>
        <dbReference type="PROSITE-ProRule" id="PRU00169"/>
    </source>
</evidence>
<evidence type="ECO:0000256" key="3">
    <source>
        <dbReference type="ARBA" id="ARBA00023163"/>
    </source>
</evidence>
<dbReference type="SMART" id="SM00342">
    <property type="entry name" value="HTH_ARAC"/>
    <property type="match status" value="1"/>
</dbReference>
<dbReference type="InterPro" id="IPR018060">
    <property type="entry name" value="HTH_AraC"/>
</dbReference>
<dbReference type="Gene3D" id="3.40.50.2300">
    <property type="match status" value="1"/>
</dbReference>
<dbReference type="Proteomes" id="UP000246145">
    <property type="component" value="Unassembled WGS sequence"/>
</dbReference>
<feature type="domain" description="HTH araC/xylS-type" evidence="5">
    <location>
        <begin position="158"/>
        <end position="256"/>
    </location>
</feature>
<dbReference type="PRINTS" id="PR00032">
    <property type="entry name" value="HTHARAC"/>
</dbReference>
<dbReference type="PROSITE" id="PS00041">
    <property type="entry name" value="HTH_ARAC_FAMILY_1"/>
    <property type="match status" value="1"/>
</dbReference>
<sequence length="272" mass="30517">MKSFPSLPLPAAHVLIVDGSAEEQHLLKEMLRGNDFHLSVAAEGREAYDQALQSRPDMILMNLQTPGLDAFAMERMLRENPLTEDVSVLFYATVKHLSGIELADRSEILDYLIKPFTVGQLVERVQAQLRLSLMLRETRGARREGARSGNRGDWDLVRRAKKHMEERLPEIRRLADIAEALAVSERRLGHAFQGCLNMSVAEYMRQERMRKAKYLLTHTTLSIRAIAATVGFSSAANFSTAFNSWVGASPSSFRNQALTNALALDRVLGRQP</sequence>
<organism evidence="7 8">
    <name type="scientific">Pusillimonas noertemannii</name>
    <dbReference type="NCBI Taxonomy" id="305977"/>
    <lineage>
        <taxon>Bacteria</taxon>
        <taxon>Pseudomonadati</taxon>
        <taxon>Pseudomonadota</taxon>
        <taxon>Betaproteobacteria</taxon>
        <taxon>Burkholderiales</taxon>
        <taxon>Alcaligenaceae</taxon>
        <taxon>Pusillimonas</taxon>
    </lineage>
</organism>
<dbReference type="PROSITE" id="PS01124">
    <property type="entry name" value="HTH_ARAC_FAMILY_2"/>
    <property type="match status" value="1"/>
</dbReference>
<comment type="caution">
    <text evidence="4">Lacks conserved residue(s) required for the propagation of feature annotation.</text>
</comment>
<comment type="caution">
    <text evidence="7">The sequence shown here is derived from an EMBL/GenBank/DDBJ whole genome shotgun (WGS) entry which is preliminary data.</text>
</comment>
<dbReference type="EMBL" id="QEKO01000001">
    <property type="protein sequence ID" value="PVY68680.1"/>
    <property type="molecule type" value="Genomic_DNA"/>
</dbReference>
<feature type="domain" description="Response regulatory" evidence="6">
    <location>
        <begin position="13"/>
        <end position="129"/>
    </location>
</feature>
<dbReference type="Pfam" id="PF12833">
    <property type="entry name" value="HTH_18"/>
    <property type="match status" value="1"/>
</dbReference>
<evidence type="ECO:0000313" key="7">
    <source>
        <dbReference type="EMBL" id="PVY68680.1"/>
    </source>
</evidence>
<dbReference type="SUPFAM" id="SSF46689">
    <property type="entry name" value="Homeodomain-like"/>
    <property type="match status" value="1"/>
</dbReference>
<dbReference type="Pfam" id="PF00072">
    <property type="entry name" value="Response_reg"/>
    <property type="match status" value="1"/>
</dbReference>
<protein>
    <submittedName>
        <fullName evidence="7">Response regulator receiver domain-containing protein</fullName>
    </submittedName>
</protein>
<dbReference type="InterPro" id="IPR018062">
    <property type="entry name" value="HTH_AraC-typ_CS"/>
</dbReference>
<evidence type="ECO:0000256" key="2">
    <source>
        <dbReference type="ARBA" id="ARBA00023125"/>
    </source>
</evidence>
<dbReference type="STRING" id="1231391.GCA_000308195_02616"/>
<dbReference type="GO" id="GO:0000160">
    <property type="term" value="P:phosphorelay signal transduction system"/>
    <property type="evidence" value="ECO:0007669"/>
    <property type="project" value="InterPro"/>
</dbReference>
<dbReference type="InterPro" id="IPR011006">
    <property type="entry name" value="CheY-like_superfamily"/>
</dbReference>
<dbReference type="SUPFAM" id="SSF52172">
    <property type="entry name" value="CheY-like"/>
    <property type="match status" value="1"/>
</dbReference>
<proteinExistence type="predicted"/>
<dbReference type="SMART" id="SM00448">
    <property type="entry name" value="REC"/>
    <property type="match status" value="1"/>
</dbReference>
<reference evidence="7 8" key="1">
    <citation type="submission" date="2018-04" db="EMBL/GenBank/DDBJ databases">
        <title>Genomic Encyclopedia of Type Strains, Phase IV (KMG-IV): sequencing the most valuable type-strain genomes for metagenomic binning, comparative biology and taxonomic classification.</title>
        <authorList>
            <person name="Goeker M."/>
        </authorList>
    </citation>
    <scope>NUCLEOTIDE SEQUENCE [LARGE SCALE GENOMIC DNA]</scope>
    <source>
        <strain evidence="7 8">DSM 10065</strain>
    </source>
</reference>
<name>A0A2U1CRZ9_9BURK</name>
<keyword evidence="3" id="KW-0804">Transcription</keyword>
<evidence type="ECO:0000313" key="8">
    <source>
        <dbReference type="Proteomes" id="UP000246145"/>
    </source>
</evidence>
<dbReference type="PANTHER" id="PTHR43280">
    <property type="entry name" value="ARAC-FAMILY TRANSCRIPTIONAL REGULATOR"/>
    <property type="match status" value="1"/>
</dbReference>
<keyword evidence="8" id="KW-1185">Reference proteome</keyword>
<dbReference type="InterPro" id="IPR009057">
    <property type="entry name" value="Homeodomain-like_sf"/>
</dbReference>
<dbReference type="PROSITE" id="PS50110">
    <property type="entry name" value="RESPONSE_REGULATORY"/>
    <property type="match status" value="1"/>
</dbReference>
<keyword evidence="1" id="KW-0805">Transcription regulation</keyword>
<dbReference type="InterPro" id="IPR001789">
    <property type="entry name" value="Sig_transdc_resp-reg_receiver"/>
</dbReference>
<evidence type="ECO:0000259" key="5">
    <source>
        <dbReference type="PROSITE" id="PS01124"/>
    </source>
</evidence>
<dbReference type="GO" id="GO:0003700">
    <property type="term" value="F:DNA-binding transcription factor activity"/>
    <property type="evidence" value="ECO:0007669"/>
    <property type="project" value="InterPro"/>
</dbReference>
<accession>A0A2U1CRZ9</accession>
<dbReference type="AlphaFoldDB" id="A0A2U1CRZ9"/>
<dbReference type="GO" id="GO:0043565">
    <property type="term" value="F:sequence-specific DNA binding"/>
    <property type="evidence" value="ECO:0007669"/>
    <property type="project" value="InterPro"/>
</dbReference>
<evidence type="ECO:0000256" key="1">
    <source>
        <dbReference type="ARBA" id="ARBA00023015"/>
    </source>
</evidence>
<dbReference type="PANTHER" id="PTHR43280:SF2">
    <property type="entry name" value="HTH-TYPE TRANSCRIPTIONAL REGULATOR EXSA"/>
    <property type="match status" value="1"/>
</dbReference>
<evidence type="ECO:0000259" key="6">
    <source>
        <dbReference type="PROSITE" id="PS50110"/>
    </source>
</evidence>
<dbReference type="InterPro" id="IPR020449">
    <property type="entry name" value="Tscrpt_reg_AraC-type_HTH"/>
</dbReference>
<gene>
    <name evidence="7" type="ORF">C7440_1091</name>
</gene>
<dbReference type="Gene3D" id="1.10.10.60">
    <property type="entry name" value="Homeodomain-like"/>
    <property type="match status" value="1"/>
</dbReference>